<reference evidence="1" key="1">
    <citation type="journal article" date="2020" name="Nature">
        <title>Giant virus diversity and host interactions through global metagenomics.</title>
        <authorList>
            <person name="Schulz F."/>
            <person name="Roux S."/>
            <person name="Paez-Espino D."/>
            <person name="Jungbluth S."/>
            <person name="Walsh D.A."/>
            <person name="Denef V.J."/>
            <person name="McMahon K.D."/>
            <person name="Konstantinidis K.T."/>
            <person name="Eloe-Fadrosh E.A."/>
            <person name="Kyrpides N.C."/>
            <person name="Woyke T."/>
        </authorList>
    </citation>
    <scope>NUCLEOTIDE SEQUENCE</scope>
    <source>
        <strain evidence="1">GVMAG-M-3300010160-4</strain>
    </source>
</reference>
<accession>A0A6C0BDP6</accession>
<proteinExistence type="predicted"/>
<name>A0A6C0BDP6_9ZZZZ</name>
<protein>
    <submittedName>
        <fullName evidence="1">Uncharacterized protein</fullName>
    </submittedName>
</protein>
<sequence length="208" mass="25117">MYKHSKNFNDIISGSIPIKNREETNKLPKGEISFSETIILKTEQYKSLRDMKNKIISNEDFHNLKSSFEIMYEHDEEKNIHSNLHEQFKAELKKYNLRLYRATYRERIPYNSNKEYLHRNLNTGFIDTFSDMKDYLFVCFRVDINILNDNCLYMSWWITNTHLNIEDLLETDAFLFNFSEVRNDDIENFVYEFKKREPGGVISEEYLK</sequence>
<evidence type="ECO:0000313" key="1">
    <source>
        <dbReference type="EMBL" id="QHS89881.1"/>
    </source>
</evidence>
<dbReference type="EMBL" id="MN739120">
    <property type="protein sequence ID" value="QHS89881.1"/>
    <property type="molecule type" value="Genomic_DNA"/>
</dbReference>
<dbReference type="AlphaFoldDB" id="A0A6C0BDP6"/>
<organism evidence="1">
    <name type="scientific">viral metagenome</name>
    <dbReference type="NCBI Taxonomy" id="1070528"/>
    <lineage>
        <taxon>unclassified sequences</taxon>
        <taxon>metagenomes</taxon>
        <taxon>organismal metagenomes</taxon>
    </lineage>
</organism>